<evidence type="ECO:0000256" key="2">
    <source>
        <dbReference type="PROSITE-ProRule" id="PRU00169"/>
    </source>
</evidence>
<name>A0ABW6C7F5_9BACT</name>
<reference evidence="5" key="1">
    <citation type="journal article" date="2019" name="Int. J. Syst. Evol. Microbiol.">
        <title>The Global Catalogue of Microorganisms (GCM) 10K type strain sequencing project: providing services to taxonomists for standard genome sequencing and annotation.</title>
        <authorList>
            <consortium name="The Broad Institute Genomics Platform"/>
            <consortium name="The Broad Institute Genome Sequencing Center for Infectious Disease"/>
            <person name="Wu L."/>
            <person name="Ma J."/>
        </authorList>
    </citation>
    <scope>NUCLEOTIDE SEQUENCE [LARGE SCALE GENOMIC DNA]</scope>
    <source>
        <strain evidence="5">KCTC 23984</strain>
    </source>
</reference>
<comment type="caution">
    <text evidence="4">The sequence shown here is derived from an EMBL/GenBank/DDBJ whole genome shotgun (WGS) entry which is preliminary data.</text>
</comment>
<feature type="domain" description="Response regulatory" evidence="3">
    <location>
        <begin position="1"/>
        <end position="82"/>
    </location>
</feature>
<dbReference type="Pfam" id="PF00072">
    <property type="entry name" value="Response_reg"/>
    <property type="match status" value="1"/>
</dbReference>
<dbReference type="RefSeq" id="WP_377492633.1">
    <property type="nucleotide sequence ID" value="NZ_JBHUOX010000088.1"/>
</dbReference>
<accession>A0ABW6C7F5</accession>
<organism evidence="4 5">
    <name type="scientific">Pontibacter toksunensis</name>
    <dbReference type="NCBI Taxonomy" id="1332631"/>
    <lineage>
        <taxon>Bacteria</taxon>
        <taxon>Pseudomonadati</taxon>
        <taxon>Bacteroidota</taxon>
        <taxon>Cytophagia</taxon>
        <taxon>Cytophagales</taxon>
        <taxon>Hymenobacteraceae</taxon>
        <taxon>Pontibacter</taxon>
    </lineage>
</organism>
<keyword evidence="1 2" id="KW-0597">Phosphoprotein</keyword>
<dbReference type="InterPro" id="IPR001789">
    <property type="entry name" value="Sig_transdc_resp-reg_receiver"/>
</dbReference>
<dbReference type="PANTHER" id="PTHR44591:SF3">
    <property type="entry name" value="RESPONSE REGULATORY DOMAIN-CONTAINING PROTEIN"/>
    <property type="match status" value="1"/>
</dbReference>
<dbReference type="SUPFAM" id="SSF52172">
    <property type="entry name" value="CheY-like"/>
    <property type="match status" value="1"/>
</dbReference>
<protein>
    <submittedName>
        <fullName evidence="4">Response regulator</fullName>
    </submittedName>
</protein>
<feature type="modified residue" description="4-aspartylphosphate" evidence="2">
    <location>
        <position position="17"/>
    </location>
</feature>
<dbReference type="PANTHER" id="PTHR44591">
    <property type="entry name" value="STRESS RESPONSE REGULATOR PROTEIN 1"/>
    <property type="match status" value="1"/>
</dbReference>
<evidence type="ECO:0000259" key="3">
    <source>
        <dbReference type="PROSITE" id="PS50110"/>
    </source>
</evidence>
<proteinExistence type="predicted"/>
<sequence>MREKCQAEQCPELILLDIHMPVMDGFEFLEELQQSPDLNSVSLRIVLLSSSTHYLDVARAKQYPVIDLVEKPLIAEKLSKFL</sequence>
<dbReference type="PROSITE" id="PS50110">
    <property type="entry name" value="RESPONSE_REGULATORY"/>
    <property type="match status" value="1"/>
</dbReference>
<evidence type="ECO:0000313" key="5">
    <source>
        <dbReference type="Proteomes" id="UP001597641"/>
    </source>
</evidence>
<dbReference type="Proteomes" id="UP001597641">
    <property type="component" value="Unassembled WGS sequence"/>
</dbReference>
<evidence type="ECO:0000313" key="4">
    <source>
        <dbReference type="EMBL" id="MFD3004054.1"/>
    </source>
</evidence>
<keyword evidence="5" id="KW-1185">Reference proteome</keyword>
<evidence type="ECO:0000256" key="1">
    <source>
        <dbReference type="ARBA" id="ARBA00022553"/>
    </source>
</evidence>
<dbReference type="Gene3D" id="3.40.50.2300">
    <property type="match status" value="1"/>
</dbReference>
<dbReference type="EMBL" id="JBHUOX010000088">
    <property type="protein sequence ID" value="MFD3004054.1"/>
    <property type="molecule type" value="Genomic_DNA"/>
</dbReference>
<dbReference type="InterPro" id="IPR011006">
    <property type="entry name" value="CheY-like_superfamily"/>
</dbReference>
<gene>
    <name evidence="4" type="ORF">ACFS7Z_27130</name>
</gene>
<dbReference type="InterPro" id="IPR050595">
    <property type="entry name" value="Bact_response_regulator"/>
</dbReference>